<dbReference type="Proteomes" id="UP001207468">
    <property type="component" value="Unassembled WGS sequence"/>
</dbReference>
<comment type="caution">
    <text evidence="1">The sequence shown here is derived from an EMBL/GenBank/DDBJ whole genome shotgun (WGS) entry which is preliminary data.</text>
</comment>
<evidence type="ECO:0000313" key="2">
    <source>
        <dbReference type="Proteomes" id="UP001207468"/>
    </source>
</evidence>
<dbReference type="EMBL" id="JAGFNK010000038">
    <property type="protein sequence ID" value="KAI9510640.1"/>
    <property type="molecule type" value="Genomic_DNA"/>
</dbReference>
<name>A0ACC0UGC5_9AGAM</name>
<accession>A0ACC0UGC5</accession>
<organism evidence="1 2">
    <name type="scientific">Russula earlei</name>
    <dbReference type="NCBI Taxonomy" id="71964"/>
    <lineage>
        <taxon>Eukaryota</taxon>
        <taxon>Fungi</taxon>
        <taxon>Dikarya</taxon>
        <taxon>Basidiomycota</taxon>
        <taxon>Agaricomycotina</taxon>
        <taxon>Agaricomycetes</taxon>
        <taxon>Russulales</taxon>
        <taxon>Russulaceae</taxon>
        <taxon>Russula</taxon>
    </lineage>
</organism>
<reference evidence="1" key="1">
    <citation type="submission" date="2021-03" db="EMBL/GenBank/DDBJ databases">
        <title>Evolutionary priming and transition to the ectomycorrhizal habit in an iconic lineage of mushroom-forming fungi: is preadaptation a requirement?</title>
        <authorList>
            <consortium name="DOE Joint Genome Institute"/>
            <person name="Looney B.P."/>
            <person name="Miyauchi S."/>
            <person name="Morin E."/>
            <person name="Drula E."/>
            <person name="Courty P.E."/>
            <person name="Chicoki N."/>
            <person name="Fauchery L."/>
            <person name="Kohler A."/>
            <person name="Kuo A."/>
            <person name="LaButti K."/>
            <person name="Pangilinan J."/>
            <person name="Lipzen A."/>
            <person name="Riley R."/>
            <person name="Andreopoulos W."/>
            <person name="He G."/>
            <person name="Johnson J."/>
            <person name="Barry K.W."/>
            <person name="Grigoriev I.V."/>
            <person name="Nagy L."/>
            <person name="Hibbett D."/>
            <person name="Henrissat B."/>
            <person name="Matheny P.B."/>
            <person name="Labbe J."/>
            <person name="Martin A.F."/>
        </authorList>
    </citation>
    <scope>NUCLEOTIDE SEQUENCE</scope>
    <source>
        <strain evidence="1">BPL698</strain>
    </source>
</reference>
<protein>
    <submittedName>
        <fullName evidence="1">Uncharacterized protein</fullName>
    </submittedName>
</protein>
<evidence type="ECO:0000313" key="1">
    <source>
        <dbReference type="EMBL" id="KAI9510640.1"/>
    </source>
</evidence>
<keyword evidence="2" id="KW-1185">Reference proteome</keyword>
<proteinExistence type="predicted"/>
<sequence>MPFPPDPLDRIAEFNAIMTASFDDIGSHVALDNIHPLRPTTTRPVPFSSSSSSEKGATRLFPLSFLRKVKSHAASLLVSQTTPGLSISPPRSFVPSLPIAPSHPPTSPPFSSSLSRKFLSRAFGKHAHAPDLPDLGPNRSFFDDDDDDDDHGGIDPRVYPPTRRVVSVPTRSNLRRSSVFAAAPTIFSLSSHSVSTPYLVPEKPEVVGPASRADLAHQTSKLSLRLRLRTKLSLPKLASPRSHHSSPSSEPSPVTPFYPSHPHSATFTDFEHTHASCTSLGDRSITPDEDPFRKDEVAPHLFASCRLPNSFLRSGSHDSGSEMDHQNPNSLPVLSSRWSSDSESPPSSPNHSLISRRRSGRVPSPNQSAPRVSSSPLQGPSRSPLSFTFPPLSSIQKSMPYPGVTVQATTPAPGPPPQYPPPRSPPPSGPLPCPPPADTNITSGAQPLTVLQKSVSKMHPRKDFGKSIPKSTPTSKAQHWLSYLEINKPSISFSPRNMPLRSPLEGPSDAANRTEQKSPRRRRRPVTPYPLLPYVGRLEQKTTARLEASKAVAPYTGSCDFDQNTDGVPDSEVEPDRKFQVDTDKPRKKMSFSSATSAQTTESNISTTSLVSVVTTMTVATTPSSKHAAPPSDSNAQSSGIYALSDMFLVRGEQVIISAPRWTEFCDHCDTCRDVTLCLAGGPHDNGVVDVLIVEIQRAGKVYGVELRIIAGTSMPQTSADVPGRIPGSYPASSESPSLLPVIPHIPTTNLPQNACIKSRGSALGLEGVPQLDAGCITHSSPSCSAPRFGSHLDRANEGGTQHRALLAFTIRLPTTLRDLAKRAEEMSLLDGIAMP</sequence>
<gene>
    <name evidence="1" type="ORF">F5148DRAFT_1178040</name>
</gene>